<dbReference type="Pfam" id="PF01491">
    <property type="entry name" value="Frataxin_Cyay"/>
    <property type="match status" value="1"/>
</dbReference>
<dbReference type="NCBIfam" id="TIGR03422">
    <property type="entry name" value="mito_frataxin"/>
    <property type="match status" value="1"/>
</dbReference>
<dbReference type="CTD" id="2271"/>
<dbReference type="GeneID" id="117577620"/>
<dbReference type="SUPFAM" id="SSF55387">
    <property type="entry name" value="Frataxin/Nqo15-like"/>
    <property type="match status" value="1"/>
</dbReference>
<organism evidence="14 15">
    <name type="scientific">Drosophila albomicans</name>
    <name type="common">Fruit fly</name>
    <dbReference type="NCBI Taxonomy" id="7291"/>
    <lineage>
        <taxon>Eukaryota</taxon>
        <taxon>Metazoa</taxon>
        <taxon>Ecdysozoa</taxon>
        <taxon>Arthropoda</taxon>
        <taxon>Hexapoda</taxon>
        <taxon>Insecta</taxon>
        <taxon>Pterygota</taxon>
        <taxon>Neoptera</taxon>
        <taxon>Endopterygota</taxon>
        <taxon>Diptera</taxon>
        <taxon>Brachycera</taxon>
        <taxon>Muscomorpha</taxon>
        <taxon>Ephydroidea</taxon>
        <taxon>Drosophilidae</taxon>
        <taxon>Drosophila</taxon>
    </lineage>
</organism>
<dbReference type="RefSeq" id="XP_034118365.1">
    <property type="nucleotide sequence ID" value="XM_034262474.2"/>
</dbReference>
<dbReference type="GO" id="GO:0051537">
    <property type="term" value="F:2 iron, 2 sulfur cluster binding"/>
    <property type="evidence" value="ECO:0007669"/>
    <property type="project" value="TreeGrafter"/>
</dbReference>
<evidence type="ECO:0000256" key="3">
    <source>
        <dbReference type="ARBA" id="ARBA00013107"/>
    </source>
</evidence>
<dbReference type="PROSITE" id="PS50810">
    <property type="entry name" value="FRATAXIN_2"/>
    <property type="match status" value="1"/>
</dbReference>
<comment type="catalytic activity">
    <reaction evidence="13">
        <text>4 Fe(2+) + O2 + 4 H(+) = 4 Fe(3+) + 2 H2O</text>
        <dbReference type="Rhea" id="RHEA:11148"/>
        <dbReference type="ChEBI" id="CHEBI:15377"/>
        <dbReference type="ChEBI" id="CHEBI:15378"/>
        <dbReference type="ChEBI" id="CHEBI:15379"/>
        <dbReference type="ChEBI" id="CHEBI:29033"/>
        <dbReference type="ChEBI" id="CHEBI:29034"/>
        <dbReference type="EC" id="1.16.3.1"/>
    </reaction>
</comment>
<evidence type="ECO:0000256" key="5">
    <source>
        <dbReference type="ARBA" id="ARBA00022448"/>
    </source>
</evidence>
<dbReference type="NCBIfam" id="TIGR03421">
    <property type="entry name" value="FeS_CyaY"/>
    <property type="match status" value="1"/>
</dbReference>
<dbReference type="PRINTS" id="PR00904">
    <property type="entry name" value="FRATAXIN"/>
</dbReference>
<keyword evidence="5" id="KW-0813">Transport</keyword>
<dbReference type="GO" id="GO:0005739">
    <property type="term" value="C:mitochondrion"/>
    <property type="evidence" value="ECO:0007669"/>
    <property type="project" value="UniProtKB-SubCell"/>
</dbReference>
<comment type="subcellular location">
    <subcellularLocation>
        <location evidence="1">Mitochondrion</location>
    </subcellularLocation>
</comment>
<keyword evidence="9" id="KW-0408">Iron</keyword>
<dbReference type="InterPro" id="IPR036524">
    <property type="entry name" value="Frataxin/CyaY_sf"/>
</dbReference>
<keyword evidence="6" id="KW-0410">Iron transport</keyword>
<evidence type="ECO:0000256" key="7">
    <source>
        <dbReference type="ARBA" id="ARBA00022946"/>
    </source>
</evidence>
<evidence type="ECO:0000256" key="13">
    <source>
        <dbReference type="ARBA" id="ARBA00047990"/>
    </source>
</evidence>
<reference evidence="15" key="1">
    <citation type="submission" date="2025-08" db="UniProtKB">
        <authorList>
            <consortium name="RefSeq"/>
        </authorList>
    </citation>
    <scope>IDENTIFICATION</scope>
    <source>
        <strain evidence="15">15112-1751.03</strain>
        <tissue evidence="15">Whole Adult</tissue>
    </source>
</reference>
<name>A0A6P8Y4D8_DROAB</name>
<evidence type="ECO:0000256" key="2">
    <source>
        <dbReference type="ARBA" id="ARBA00008183"/>
    </source>
</evidence>
<keyword evidence="4" id="KW-0409">Iron storage</keyword>
<dbReference type="InterPro" id="IPR017789">
    <property type="entry name" value="Frataxin"/>
</dbReference>
<keyword evidence="14" id="KW-1185">Reference proteome</keyword>
<dbReference type="GO" id="GO:0006826">
    <property type="term" value="P:iron ion transport"/>
    <property type="evidence" value="ECO:0007669"/>
    <property type="project" value="UniProtKB-KW"/>
</dbReference>
<evidence type="ECO:0000313" key="14">
    <source>
        <dbReference type="Proteomes" id="UP000515160"/>
    </source>
</evidence>
<protein>
    <recommendedName>
        <fullName evidence="3">ferroxidase</fullName>
        <ecNumber evidence="3">1.16.3.1</ecNumber>
    </recommendedName>
</protein>
<dbReference type="GO" id="GO:0006879">
    <property type="term" value="P:intracellular iron ion homeostasis"/>
    <property type="evidence" value="ECO:0007669"/>
    <property type="project" value="UniProtKB-KW"/>
</dbReference>
<evidence type="ECO:0000256" key="6">
    <source>
        <dbReference type="ARBA" id="ARBA00022496"/>
    </source>
</evidence>
<evidence type="ECO:0000256" key="12">
    <source>
        <dbReference type="ARBA" id="ARBA00023133"/>
    </source>
</evidence>
<dbReference type="InterPro" id="IPR020895">
    <property type="entry name" value="Frataxin_CS"/>
</dbReference>
<gene>
    <name evidence="15" type="primary">LOC117577620</name>
</gene>
<dbReference type="OrthoDB" id="1897642at2759"/>
<evidence type="ECO:0000256" key="11">
    <source>
        <dbReference type="ARBA" id="ARBA00023128"/>
    </source>
</evidence>
<dbReference type="GO" id="GO:0008199">
    <property type="term" value="F:ferric iron binding"/>
    <property type="evidence" value="ECO:0007669"/>
    <property type="project" value="InterPro"/>
</dbReference>
<dbReference type="GO" id="GO:0034986">
    <property type="term" value="F:iron chaperone activity"/>
    <property type="evidence" value="ECO:0007669"/>
    <property type="project" value="TreeGrafter"/>
</dbReference>
<accession>A0A6P8Y4D8</accession>
<comment type="similarity">
    <text evidence="2">Belongs to the frataxin family.</text>
</comment>
<dbReference type="FunFam" id="3.30.920.10:FF:000002">
    <property type="entry name" value="Frataxin, mitochondrial"/>
    <property type="match status" value="1"/>
</dbReference>
<dbReference type="InterPro" id="IPR002908">
    <property type="entry name" value="Frataxin/CyaY"/>
</dbReference>
<keyword evidence="12" id="KW-0350">Heme biosynthesis</keyword>
<dbReference type="Proteomes" id="UP000515160">
    <property type="component" value="Chromosome X"/>
</dbReference>
<keyword evidence="10" id="KW-0406">Ion transport</keyword>
<keyword evidence="8" id="KW-0560">Oxidoreductase</keyword>
<keyword evidence="11" id="KW-0496">Mitochondrion</keyword>
<dbReference type="GO" id="GO:0016226">
    <property type="term" value="P:iron-sulfur cluster assembly"/>
    <property type="evidence" value="ECO:0007669"/>
    <property type="project" value="InterPro"/>
</dbReference>
<dbReference type="GO" id="GO:0004322">
    <property type="term" value="F:ferroxidase activity"/>
    <property type="evidence" value="ECO:0007669"/>
    <property type="project" value="UniProtKB-EC"/>
</dbReference>
<keyword evidence="7" id="KW-0809">Transit peptide</keyword>
<dbReference type="CDD" id="cd00503">
    <property type="entry name" value="Frataxin"/>
    <property type="match status" value="1"/>
</dbReference>
<evidence type="ECO:0000256" key="9">
    <source>
        <dbReference type="ARBA" id="ARBA00023004"/>
    </source>
</evidence>
<evidence type="ECO:0000256" key="4">
    <source>
        <dbReference type="ARBA" id="ARBA00022434"/>
    </source>
</evidence>
<dbReference type="GO" id="GO:0006783">
    <property type="term" value="P:heme biosynthetic process"/>
    <property type="evidence" value="ECO:0007669"/>
    <property type="project" value="UniProtKB-KW"/>
</dbReference>
<dbReference type="Gene3D" id="3.30.920.10">
    <property type="entry name" value="Frataxin/CyaY"/>
    <property type="match status" value="1"/>
</dbReference>
<dbReference type="GO" id="GO:0008198">
    <property type="term" value="F:ferrous iron binding"/>
    <property type="evidence" value="ECO:0007669"/>
    <property type="project" value="TreeGrafter"/>
</dbReference>
<evidence type="ECO:0000256" key="8">
    <source>
        <dbReference type="ARBA" id="ARBA00023002"/>
    </source>
</evidence>
<dbReference type="SMART" id="SM01219">
    <property type="entry name" value="Frataxin_Cyay"/>
    <property type="match status" value="1"/>
</dbReference>
<dbReference type="PANTHER" id="PTHR16821">
    <property type="entry name" value="FRATAXIN"/>
    <property type="match status" value="1"/>
</dbReference>
<evidence type="ECO:0000256" key="1">
    <source>
        <dbReference type="ARBA" id="ARBA00004173"/>
    </source>
</evidence>
<dbReference type="AlphaFoldDB" id="A0A6P8Y4D8"/>
<sequence>MNVARRLIRVAHILRRSSHNYKHALAATQSINYVGTIAAINKSVVPTSCRFYSQQKTEETVDATAELDSATYERVCAETLDALSDYFDELTENASDLIGTDVAYGDGVLTVNLGQTHGTYVINRQTPNKQIWLSSPTSGPKRFDYVAGKWIYKHSGESLHQLLQLEIGKIIKKQPVDFMQLPYCS</sequence>
<dbReference type="EC" id="1.16.3.1" evidence="3"/>
<dbReference type="PROSITE" id="PS01344">
    <property type="entry name" value="FRATAXIN_1"/>
    <property type="match status" value="1"/>
</dbReference>
<evidence type="ECO:0000313" key="15">
    <source>
        <dbReference type="RefSeq" id="XP_034118365.1"/>
    </source>
</evidence>
<proteinExistence type="inferred from homology"/>
<evidence type="ECO:0000256" key="10">
    <source>
        <dbReference type="ARBA" id="ARBA00023065"/>
    </source>
</evidence>
<dbReference type="PANTHER" id="PTHR16821:SF2">
    <property type="entry name" value="FRATAXIN, MITOCHONDRIAL"/>
    <property type="match status" value="1"/>
</dbReference>